<evidence type="ECO:0000313" key="3">
    <source>
        <dbReference type="Proteomes" id="UP000198575"/>
    </source>
</evidence>
<feature type="transmembrane region" description="Helical" evidence="1">
    <location>
        <begin position="115"/>
        <end position="134"/>
    </location>
</feature>
<sequence length="141" mass="15570">MNIWALGIGVLVAAIVVLRFRAQKLESTRWAYPVLLATFPVYYWVFAAYASDYTALLGELIAGVAFLVIAYVSYAFRSFATLLLLSVGYVAHAAYDFSHDALLSNAGVPTWWPEFCGSVDVLLGCYVAWLAFALRRRAAMA</sequence>
<proteinExistence type="predicted"/>
<accession>A0A1I5B6Y6</accession>
<feature type="transmembrane region" description="Helical" evidence="1">
    <location>
        <begin position="53"/>
        <end position="72"/>
    </location>
</feature>
<dbReference type="Proteomes" id="UP000198575">
    <property type="component" value="Unassembled WGS sequence"/>
</dbReference>
<feature type="transmembrane region" description="Helical" evidence="1">
    <location>
        <begin position="6"/>
        <end position="22"/>
    </location>
</feature>
<dbReference type="AlphaFoldDB" id="A0A1I5B6Y6"/>
<feature type="transmembrane region" description="Helical" evidence="1">
    <location>
        <begin position="79"/>
        <end position="95"/>
    </location>
</feature>
<organism evidence="2 3">
    <name type="scientific">Dokdonella immobilis</name>
    <dbReference type="NCBI Taxonomy" id="578942"/>
    <lineage>
        <taxon>Bacteria</taxon>
        <taxon>Pseudomonadati</taxon>
        <taxon>Pseudomonadota</taxon>
        <taxon>Gammaproteobacteria</taxon>
        <taxon>Lysobacterales</taxon>
        <taxon>Rhodanobacteraceae</taxon>
        <taxon>Dokdonella</taxon>
    </lineage>
</organism>
<reference evidence="2 3" key="1">
    <citation type="submission" date="2016-10" db="EMBL/GenBank/DDBJ databases">
        <authorList>
            <person name="de Groot N.N."/>
        </authorList>
    </citation>
    <scope>NUCLEOTIDE SEQUENCE [LARGE SCALE GENOMIC DNA]</scope>
    <source>
        <strain evidence="2 3">CGMCC 1.7659</strain>
    </source>
</reference>
<dbReference type="RefSeq" id="WP_217647930.1">
    <property type="nucleotide sequence ID" value="NZ_FOVF01000053.1"/>
</dbReference>
<name>A0A1I5B6Y6_9GAMM</name>
<evidence type="ECO:0000313" key="2">
    <source>
        <dbReference type="EMBL" id="SFN70462.1"/>
    </source>
</evidence>
<protein>
    <submittedName>
        <fullName evidence="2">Uncharacterized protein</fullName>
    </submittedName>
</protein>
<keyword evidence="1" id="KW-1133">Transmembrane helix</keyword>
<dbReference type="EMBL" id="FOVF01000053">
    <property type="protein sequence ID" value="SFN70462.1"/>
    <property type="molecule type" value="Genomic_DNA"/>
</dbReference>
<keyword evidence="1" id="KW-0812">Transmembrane</keyword>
<evidence type="ECO:0000256" key="1">
    <source>
        <dbReference type="SAM" id="Phobius"/>
    </source>
</evidence>
<feature type="transmembrane region" description="Helical" evidence="1">
    <location>
        <begin position="29"/>
        <end position="47"/>
    </location>
</feature>
<gene>
    <name evidence="2" type="ORF">SAMN05216289_15312</name>
</gene>
<keyword evidence="3" id="KW-1185">Reference proteome</keyword>
<keyword evidence="1" id="KW-0472">Membrane</keyword>